<evidence type="ECO:0000256" key="8">
    <source>
        <dbReference type="ARBA" id="ARBA00023001"/>
    </source>
</evidence>
<dbReference type="PANTHER" id="PTHR43651">
    <property type="entry name" value="1,4-ALPHA-GLUCAN-BRANCHING ENZYME"/>
    <property type="match status" value="1"/>
</dbReference>
<dbReference type="Gene3D" id="3.20.20.80">
    <property type="entry name" value="Glycosidases"/>
    <property type="match status" value="1"/>
</dbReference>
<dbReference type="InterPro" id="IPR037439">
    <property type="entry name" value="Branching_enzy"/>
</dbReference>
<evidence type="ECO:0000256" key="4">
    <source>
        <dbReference type="ARBA" id="ARBA00009000"/>
    </source>
</evidence>
<dbReference type="InterPro" id="IPR014756">
    <property type="entry name" value="Ig_E-set"/>
</dbReference>
<dbReference type="Gene3D" id="2.60.40.1180">
    <property type="entry name" value="Golgi alpha-mannosidase II"/>
    <property type="match status" value="1"/>
</dbReference>
<feature type="domain" description="Glycosyl hydrolase family 13 catalytic" evidence="12">
    <location>
        <begin position="253"/>
        <end position="614"/>
    </location>
</feature>
<keyword evidence="9 11" id="KW-0320">Glycogen biosynthesis</keyword>
<dbReference type="CDD" id="cd02855">
    <property type="entry name" value="E_set_GBE_prok_N"/>
    <property type="match status" value="1"/>
</dbReference>
<dbReference type="InterPro" id="IPR017853">
    <property type="entry name" value="GH"/>
</dbReference>
<keyword evidence="7 11" id="KW-0808">Transferase</keyword>
<comment type="function">
    <text evidence="2 11">Catalyzes the formation of the alpha-1,6-glucosidic linkages in glycogen by scission of a 1,4-alpha-linked oligosaccharide from growing alpha-1,4-glucan chains and the subsequent attachment of the oligosaccharide to the alpha-1,6 position.</text>
</comment>
<dbReference type="SUPFAM" id="SSF81296">
    <property type="entry name" value="E set domains"/>
    <property type="match status" value="1"/>
</dbReference>
<evidence type="ECO:0000256" key="1">
    <source>
        <dbReference type="ARBA" id="ARBA00000826"/>
    </source>
</evidence>
<dbReference type="InterPro" id="IPR004193">
    <property type="entry name" value="Glyco_hydro_13_N"/>
</dbReference>
<dbReference type="HAMAP" id="MF_00685">
    <property type="entry name" value="GlgB"/>
    <property type="match status" value="1"/>
</dbReference>
<dbReference type="NCBIfam" id="TIGR01515">
    <property type="entry name" value="branching_enzym"/>
    <property type="match status" value="1"/>
</dbReference>
<evidence type="ECO:0000256" key="6">
    <source>
        <dbReference type="ARBA" id="ARBA00022676"/>
    </source>
</evidence>
<comment type="similarity">
    <text evidence="4 11">Belongs to the glycosyl hydrolase 13 family. GlgB subfamily.</text>
</comment>
<evidence type="ECO:0000256" key="10">
    <source>
        <dbReference type="ARBA" id="ARBA00023277"/>
    </source>
</evidence>
<dbReference type="InterPro" id="IPR013780">
    <property type="entry name" value="Glyco_hydro_b"/>
</dbReference>
<dbReference type="Gene3D" id="2.60.40.10">
    <property type="entry name" value="Immunoglobulins"/>
    <property type="match status" value="2"/>
</dbReference>
<protein>
    <recommendedName>
        <fullName evidence="11">1,4-alpha-glucan branching enzyme GlgB</fullName>
        <ecNumber evidence="11">2.4.1.18</ecNumber>
    </recommendedName>
    <alternativeName>
        <fullName evidence="11">1,4-alpha-D-glucan:1,4-alpha-D-glucan 6-glucosyl-transferase</fullName>
    </alternativeName>
    <alternativeName>
        <fullName evidence="11">Alpha-(1-&gt;4)-glucan branching enzyme</fullName>
    </alternativeName>
    <alternativeName>
        <fullName evidence="11">Glycogen branching enzyme</fullName>
        <shortName evidence="11">BE</shortName>
    </alternativeName>
</protein>
<reference evidence="13" key="1">
    <citation type="journal article" date="2022" name="Cell">
        <title>Design, construction, and in vivo augmentation of a complex gut microbiome.</title>
        <authorList>
            <person name="Cheng A.G."/>
            <person name="Ho P.Y."/>
            <person name="Aranda-Diaz A."/>
            <person name="Jain S."/>
            <person name="Yu F.B."/>
            <person name="Meng X."/>
            <person name="Wang M."/>
            <person name="Iakiviak M."/>
            <person name="Nagashima K."/>
            <person name="Zhao A."/>
            <person name="Murugkar P."/>
            <person name="Patil A."/>
            <person name="Atabakhsh K."/>
            <person name="Weakley A."/>
            <person name="Yan J."/>
            <person name="Brumbaugh A.R."/>
            <person name="Higginbottom S."/>
            <person name="Dimas A."/>
            <person name="Shiver A.L."/>
            <person name="Deutschbauer A."/>
            <person name="Neff N."/>
            <person name="Sonnenburg J.L."/>
            <person name="Huang K.C."/>
            <person name="Fischbach M.A."/>
        </authorList>
    </citation>
    <scope>NUCLEOTIDE SEQUENCE</scope>
    <source>
        <strain evidence="13">DSM 19829</strain>
    </source>
</reference>
<dbReference type="NCBIfam" id="NF008967">
    <property type="entry name" value="PRK12313.1"/>
    <property type="match status" value="1"/>
</dbReference>
<comment type="pathway">
    <text evidence="3 11">Glycan biosynthesis; glycogen biosynthesis.</text>
</comment>
<dbReference type="Pfam" id="PF00128">
    <property type="entry name" value="Alpha-amylase"/>
    <property type="match status" value="2"/>
</dbReference>
<name>A0ABY5VG80_9FIRM</name>
<keyword evidence="14" id="KW-1185">Reference proteome</keyword>
<gene>
    <name evidence="11 13" type="primary">glgB</name>
    <name evidence="13" type="ORF">NQ502_18085</name>
</gene>
<dbReference type="InterPro" id="IPR044143">
    <property type="entry name" value="GlgB_N_E_set_prok"/>
</dbReference>
<dbReference type="CDD" id="cd11322">
    <property type="entry name" value="AmyAc_Glg_BE"/>
    <property type="match status" value="1"/>
</dbReference>
<evidence type="ECO:0000256" key="3">
    <source>
        <dbReference type="ARBA" id="ARBA00004964"/>
    </source>
</evidence>
<dbReference type="Pfam" id="PF22019">
    <property type="entry name" value="GlgB_N"/>
    <property type="match status" value="1"/>
</dbReference>
<evidence type="ECO:0000313" key="14">
    <source>
        <dbReference type="Proteomes" id="UP001060164"/>
    </source>
</evidence>
<sequence>MADKLYDLMDWAAIEAIVYSEENKPRRTLGPRVTKDGVLIQCFFPEKTKVMLKTTADRVNHRMKMQDENGFFAILLPGKKIPEYVYVIQEEGKYREYEDPYAFPAQITHEEEVQFSHGICYDIYEKLGAHPMRVNGRRGVYFAVWAPNALRVSVVGDFNGWDGRMYQMEKLEESGIFELFIPGIEADELYKFELKLRDGLTYLKADPYANAAQLRPDTASVVTNLRKYRWNDQGWMTNRKKVQGEDKPMYIYELHLGSFRKPEDGRLFCNYREIAPVLVDYVKETGYTHVELMPVMEHPLDESWGYQVSGYYAPTRRYGSPQDFMAFVDALHEAGIGVILDWVPAHFPKDIAGLAAFDGTCLYEHQDPRQGMHPHWGTLIFNYGRPQVSNFLISNALFWAEKYHIDGIRMDAVASMLYLDYGKNDGEWVANIYGGNENLEAIEFLRHLNSIFKKRYPDVMMIAEESTSWPKVTESFKKDGLGFDYKWNMGWMNDFLGYMEYDPVFRGAHHNELTFSMVYAYSERFLLGLSHDEFVHEKKSLIEKMPGDDEQKFSNMRAALTYMVCHPGKKLLFMGQDFAQIQEWSESRQLDWDLMEEPKHREFYEFFKALLKMYKSCPALYERDYDTEGFIWINEMEWEKNILTFMRCGKKRDDMLLIVCNFSAVSYPEYQVGVPKAGKYKEIFNSDAKKYGGGGMVNPRVKASRPVECDERADSVKIKAAPLSVAVFEYRKG</sequence>
<dbReference type="Proteomes" id="UP001060164">
    <property type="component" value="Chromosome"/>
</dbReference>
<dbReference type="SUPFAM" id="SSF51445">
    <property type="entry name" value="(Trans)glycosidases"/>
    <property type="match status" value="1"/>
</dbReference>
<feature type="active site" description="Proton donor" evidence="11">
    <location>
        <position position="464"/>
    </location>
</feature>
<dbReference type="EMBL" id="CP102290">
    <property type="protein sequence ID" value="UWP59248.1"/>
    <property type="molecule type" value="Genomic_DNA"/>
</dbReference>
<organism evidence="13 14">
    <name type="scientific">Ruminococcus gauvreauii</name>
    <dbReference type="NCBI Taxonomy" id="438033"/>
    <lineage>
        <taxon>Bacteria</taxon>
        <taxon>Bacillati</taxon>
        <taxon>Bacillota</taxon>
        <taxon>Clostridia</taxon>
        <taxon>Eubacteriales</taxon>
        <taxon>Oscillospiraceae</taxon>
        <taxon>Ruminococcus</taxon>
    </lineage>
</organism>
<keyword evidence="8" id="KW-0136">Cellulose degradation</keyword>
<evidence type="ECO:0000259" key="12">
    <source>
        <dbReference type="SMART" id="SM00642"/>
    </source>
</evidence>
<dbReference type="InterPro" id="IPR006048">
    <property type="entry name" value="A-amylase/branching_C"/>
</dbReference>
<dbReference type="PIRSF" id="PIRSF000463">
    <property type="entry name" value="GlgB"/>
    <property type="match status" value="1"/>
</dbReference>
<comment type="subunit">
    <text evidence="11">Monomer.</text>
</comment>
<evidence type="ECO:0000256" key="5">
    <source>
        <dbReference type="ARBA" id="ARBA00022600"/>
    </source>
</evidence>
<dbReference type="InterPro" id="IPR006047">
    <property type="entry name" value="GH13_cat_dom"/>
</dbReference>
<dbReference type="InterPro" id="IPR013783">
    <property type="entry name" value="Ig-like_fold"/>
</dbReference>
<evidence type="ECO:0000256" key="9">
    <source>
        <dbReference type="ARBA" id="ARBA00023056"/>
    </source>
</evidence>
<comment type="catalytic activity">
    <reaction evidence="1 11">
        <text>Transfers a segment of a (1-&gt;4)-alpha-D-glucan chain to a primary hydroxy group in a similar glucan chain.</text>
        <dbReference type="EC" id="2.4.1.18"/>
    </reaction>
</comment>
<accession>A0ABY5VG80</accession>
<evidence type="ECO:0000256" key="7">
    <source>
        <dbReference type="ARBA" id="ARBA00022679"/>
    </source>
</evidence>
<feature type="active site" description="Nucleophile" evidence="11">
    <location>
        <position position="411"/>
    </location>
</feature>
<dbReference type="RefSeq" id="WP_049898181.1">
    <property type="nucleotide sequence ID" value="NZ_CABLBR010000016.1"/>
</dbReference>
<evidence type="ECO:0000256" key="2">
    <source>
        <dbReference type="ARBA" id="ARBA00002953"/>
    </source>
</evidence>
<evidence type="ECO:0000313" key="13">
    <source>
        <dbReference type="EMBL" id="UWP59248.1"/>
    </source>
</evidence>
<keyword evidence="10 11" id="KW-0119">Carbohydrate metabolism</keyword>
<dbReference type="Pfam" id="PF02922">
    <property type="entry name" value="CBM_48"/>
    <property type="match status" value="1"/>
</dbReference>
<dbReference type="NCBIfam" id="NF003811">
    <property type="entry name" value="PRK05402.1"/>
    <property type="match status" value="1"/>
</dbReference>
<dbReference type="SMART" id="SM00642">
    <property type="entry name" value="Aamy"/>
    <property type="match status" value="1"/>
</dbReference>
<keyword evidence="5 11" id="KW-0321">Glycogen metabolism</keyword>
<dbReference type="Pfam" id="PF02806">
    <property type="entry name" value="Alpha-amylase_C"/>
    <property type="match status" value="1"/>
</dbReference>
<keyword evidence="8" id="KW-0624">Polysaccharide degradation</keyword>
<keyword evidence="6 11" id="KW-0328">Glycosyltransferase</keyword>
<dbReference type="InterPro" id="IPR054169">
    <property type="entry name" value="GlgB_N"/>
</dbReference>
<dbReference type="InterPro" id="IPR006407">
    <property type="entry name" value="GlgB"/>
</dbReference>
<dbReference type="PANTHER" id="PTHR43651:SF3">
    <property type="entry name" value="1,4-ALPHA-GLUCAN-BRANCHING ENZYME"/>
    <property type="match status" value="1"/>
</dbReference>
<proteinExistence type="inferred from homology"/>
<dbReference type="GO" id="GO:0003844">
    <property type="term" value="F:1,4-alpha-glucan branching enzyme activity"/>
    <property type="evidence" value="ECO:0007669"/>
    <property type="project" value="UniProtKB-EC"/>
</dbReference>
<dbReference type="SUPFAM" id="SSF51011">
    <property type="entry name" value="Glycosyl hydrolase domain"/>
    <property type="match status" value="1"/>
</dbReference>
<evidence type="ECO:0000256" key="11">
    <source>
        <dbReference type="HAMAP-Rule" id="MF_00685"/>
    </source>
</evidence>
<dbReference type="EC" id="2.4.1.18" evidence="11"/>